<protein>
    <submittedName>
        <fullName evidence="2">Uncharacterized protein</fullName>
    </submittedName>
</protein>
<sequence length="174" mass="19374">MKPCHAFAVKIVASAILGATFLVAFMECQFDFSSMFEGSRLIAKTLPFEEYQIIADVEESDVEFETEQFLADWLPVAAELLQQPVPPVDSDRSSHQTLSGDEWLRWNAERAIQISQRQAAIANGATFNSLGTEIDSGNVYAHTPRMSLGVLPSYTHQLDNSLSIQAPLYTVRFN</sequence>
<evidence type="ECO:0000313" key="2">
    <source>
        <dbReference type="EMBL" id="QDU98385.1"/>
    </source>
</evidence>
<gene>
    <name evidence="2" type="ORF">Pla8534_62530</name>
</gene>
<proteinExistence type="predicted"/>
<dbReference type="AlphaFoldDB" id="A0A518E2S4"/>
<reference evidence="2 3" key="1">
    <citation type="submission" date="2019-02" db="EMBL/GenBank/DDBJ databases">
        <title>Deep-cultivation of Planctomycetes and their phenomic and genomic characterization uncovers novel biology.</title>
        <authorList>
            <person name="Wiegand S."/>
            <person name="Jogler M."/>
            <person name="Boedeker C."/>
            <person name="Pinto D."/>
            <person name="Vollmers J."/>
            <person name="Rivas-Marin E."/>
            <person name="Kohn T."/>
            <person name="Peeters S.H."/>
            <person name="Heuer A."/>
            <person name="Rast P."/>
            <person name="Oberbeckmann S."/>
            <person name="Bunk B."/>
            <person name="Jeske O."/>
            <person name="Meyerdierks A."/>
            <person name="Storesund J.E."/>
            <person name="Kallscheuer N."/>
            <person name="Luecker S."/>
            <person name="Lage O.M."/>
            <person name="Pohl T."/>
            <person name="Merkel B.J."/>
            <person name="Hornburger P."/>
            <person name="Mueller R.-W."/>
            <person name="Bruemmer F."/>
            <person name="Labrenz M."/>
            <person name="Spormann A.M."/>
            <person name="Op den Camp H."/>
            <person name="Overmann J."/>
            <person name="Amann R."/>
            <person name="Jetten M.S.M."/>
            <person name="Mascher T."/>
            <person name="Medema M.H."/>
            <person name="Devos D.P."/>
            <person name="Kaster A.-K."/>
            <person name="Ovreas L."/>
            <person name="Rohde M."/>
            <person name="Galperin M.Y."/>
            <person name="Jogler C."/>
        </authorList>
    </citation>
    <scope>NUCLEOTIDE SEQUENCE [LARGE SCALE GENOMIC DNA]</scope>
    <source>
        <strain evidence="2 3">Pla85_3_4</strain>
    </source>
</reference>
<dbReference type="EMBL" id="CP036433">
    <property type="protein sequence ID" value="QDU98385.1"/>
    <property type="molecule type" value="Genomic_DNA"/>
</dbReference>
<evidence type="ECO:0000313" key="3">
    <source>
        <dbReference type="Proteomes" id="UP000317648"/>
    </source>
</evidence>
<keyword evidence="1" id="KW-0472">Membrane</keyword>
<dbReference type="RefSeq" id="WP_145057596.1">
    <property type="nucleotide sequence ID" value="NZ_CP036433.1"/>
</dbReference>
<keyword evidence="3" id="KW-1185">Reference proteome</keyword>
<dbReference type="KEGG" id="lcre:Pla8534_62530"/>
<keyword evidence="1" id="KW-1133">Transmembrane helix</keyword>
<organism evidence="2 3">
    <name type="scientific">Lignipirellula cremea</name>
    <dbReference type="NCBI Taxonomy" id="2528010"/>
    <lineage>
        <taxon>Bacteria</taxon>
        <taxon>Pseudomonadati</taxon>
        <taxon>Planctomycetota</taxon>
        <taxon>Planctomycetia</taxon>
        <taxon>Pirellulales</taxon>
        <taxon>Pirellulaceae</taxon>
        <taxon>Lignipirellula</taxon>
    </lineage>
</organism>
<feature type="transmembrane region" description="Helical" evidence="1">
    <location>
        <begin position="7"/>
        <end position="26"/>
    </location>
</feature>
<dbReference type="Proteomes" id="UP000317648">
    <property type="component" value="Chromosome"/>
</dbReference>
<accession>A0A518E2S4</accession>
<evidence type="ECO:0000256" key="1">
    <source>
        <dbReference type="SAM" id="Phobius"/>
    </source>
</evidence>
<name>A0A518E2S4_9BACT</name>
<keyword evidence="1" id="KW-0812">Transmembrane</keyword>